<feature type="non-terminal residue" evidence="6">
    <location>
        <position position="1"/>
    </location>
</feature>
<dbReference type="GO" id="GO:0008270">
    <property type="term" value="F:zinc ion binding"/>
    <property type="evidence" value="ECO:0007669"/>
    <property type="project" value="UniProtKB-KW"/>
</dbReference>
<feature type="non-terminal residue" evidence="6">
    <location>
        <position position="369"/>
    </location>
</feature>
<organism evidence="6 7">
    <name type="scientific">Polypterus senegalus</name>
    <name type="common">Senegal bichir</name>
    <dbReference type="NCBI Taxonomy" id="55291"/>
    <lineage>
        <taxon>Eukaryota</taxon>
        <taxon>Metazoa</taxon>
        <taxon>Chordata</taxon>
        <taxon>Craniata</taxon>
        <taxon>Vertebrata</taxon>
        <taxon>Euteleostomi</taxon>
        <taxon>Actinopterygii</taxon>
        <taxon>Polypteriformes</taxon>
        <taxon>Polypteridae</taxon>
        <taxon>Polypterus</taxon>
    </lineage>
</organism>
<proteinExistence type="predicted"/>
<name>A0A8X7XG86_POLSE</name>
<keyword evidence="7" id="KW-1185">Reference proteome</keyword>
<evidence type="ECO:0000256" key="3">
    <source>
        <dbReference type="ARBA" id="ARBA00022833"/>
    </source>
</evidence>
<dbReference type="GO" id="GO:0005634">
    <property type="term" value="C:nucleus"/>
    <property type="evidence" value="ECO:0007669"/>
    <property type="project" value="TreeGrafter"/>
</dbReference>
<dbReference type="PANTHER" id="PTHR12298:SF4">
    <property type="entry name" value="PROGRAMMED CELL DEATH PROTEIN 2"/>
    <property type="match status" value="1"/>
</dbReference>
<dbReference type="PROSITE" id="PS50865">
    <property type="entry name" value="ZF_MYND_2"/>
    <property type="match status" value="1"/>
</dbReference>
<dbReference type="Proteomes" id="UP000886611">
    <property type="component" value="Unassembled WGS sequence"/>
</dbReference>
<evidence type="ECO:0000313" key="6">
    <source>
        <dbReference type="EMBL" id="KAG2467736.1"/>
    </source>
</evidence>
<evidence type="ECO:0000259" key="5">
    <source>
        <dbReference type="PROSITE" id="PS50865"/>
    </source>
</evidence>
<evidence type="ECO:0000256" key="2">
    <source>
        <dbReference type="ARBA" id="ARBA00022771"/>
    </source>
</evidence>
<dbReference type="GO" id="GO:0005737">
    <property type="term" value="C:cytoplasm"/>
    <property type="evidence" value="ECO:0007669"/>
    <property type="project" value="InterPro"/>
</dbReference>
<dbReference type="Pfam" id="PF01753">
    <property type="entry name" value="zf-MYND"/>
    <property type="match status" value="1"/>
</dbReference>
<dbReference type="Gene3D" id="6.10.140.2220">
    <property type="match status" value="1"/>
</dbReference>
<evidence type="ECO:0000256" key="1">
    <source>
        <dbReference type="ARBA" id="ARBA00022723"/>
    </source>
</evidence>
<sequence>MAETKNDTSFGSVELGFVEQTEAWLVQSCQFPSKVGGKPAWLSMSDLPNPDDLLCNKCRQPVVFLLQIYAPFNGKPFTFHRSLFVFICKNPQCYAVNDNRCFKVFRSQLARKNDFYPYDPPKNNKSDGRNTDEKETMQSYNIKLCSVCGCLAPKSCSQCHMARYCSREHQLIHWKAGHKQQCSKKDFSDPSVPENTFLFPEYLIVTELEELTPEKSASEVNDETQQYLPTEKNSSDDCDCVNEKDLEAFAKHESLDIKVFTKFKERISNEPDQILRYCKGGSPLWVCDKIPSKVEIPNCDCGAERVFEFQIMPQLLNHLNVDHIGASIDWGTLVIYTCKDSCDQGNRYTAEFLWKQDFSSDDVIFAIEY</sequence>
<protein>
    <submittedName>
        <fullName evidence="6">PDCD2 protein</fullName>
    </submittedName>
</protein>
<evidence type="ECO:0000256" key="4">
    <source>
        <dbReference type="PROSITE-ProRule" id="PRU00134"/>
    </source>
</evidence>
<gene>
    <name evidence="6" type="primary">Pdcd2</name>
    <name evidence="6" type="ORF">GTO96_0015167</name>
</gene>
<dbReference type="EMBL" id="JAATIS010000485">
    <property type="protein sequence ID" value="KAG2467736.1"/>
    <property type="molecule type" value="Genomic_DNA"/>
</dbReference>
<dbReference type="InterPro" id="IPR007320">
    <property type="entry name" value="PDCD2_C"/>
</dbReference>
<keyword evidence="2 4" id="KW-0863">Zinc-finger</keyword>
<accession>A0A8X7XG86</accession>
<keyword evidence="3" id="KW-0862">Zinc</keyword>
<dbReference type="SUPFAM" id="SSF144232">
    <property type="entry name" value="HIT/MYND zinc finger-like"/>
    <property type="match status" value="1"/>
</dbReference>
<dbReference type="PANTHER" id="PTHR12298">
    <property type="entry name" value="PCDC2 PROGRAMMED CELL DEATH PROTEIN 2 -RELATED"/>
    <property type="match status" value="1"/>
</dbReference>
<reference evidence="6 7" key="1">
    <citation type="journal article" date="2021" name="Cell">
        <title>Tracing the genetic footprints of vertebrate landing in non-teleost ray-finned fishes.</title>
        <authorList>
            <person name="Bi X."/>
            <person name="Wang K."/>
            <person name="Yang L."/>
            <person name="Pan H."/>
            <person name="Jiang H."/>
            <person name="Wei Q."/>
            <person name="Fang M."/>
            <person name="Yu H."/>
            <person name="Zhu C."/>
            <person name="Cai Y."/>
            <person name="He Y."/>
            <person name="Gan X."/>
            <person name="Zeng H."/>
            <person name="Yu D."/>
            <person name="Zhu Y."/>
            <person name="Jiang H."/>
            <person name="Qiu Q."/>
            <person name="Yang H."/>
            <person name="Zhang Y.E."/>
            <person name="Wang W."/>
            <person name="Zhu M."/>
            <person name="He S."/>
            <person name="Zhang G."/>
        </authorList>
    </citation>
    <scope>NUCLEOTIDE SEQUENCE [LARGE SCALE GENOMIC DNA]</scope>
    <source>
        <strain evidence="6">Bchr_013</strain>
    </source>
</reference>
<feature type="domain" description="MYND-type" evidence="5">
    <location>
        <begin position="145"/>
        <end position="182"/>
    </location>
</feature>
<dbReference type="InterPro" id="IPR002893">
    <property type="entry name" value="Znf_MYND"/>
</dbReference>
<dbReference type="PROSITE" id="PS01360">
    <property type="entry name" value="ZF_MYND_1"/>
    <property type="match status" value="1"/>
</dbReference>
<evidence type="ECO:0000313" key="7">
    <source>
        <dbReference type="Proteomes" id="UP000886611"/>
    </source>
</evidence>
<comment type="caution">
    <text evidence="6">The sequence shown here is derived from an EMBL/GenBank/DDBJ whole genome shotgun (WGS) entry which is preliminary data.</text>
</comment>
<dbReference type="Pfam" id="PF04194">
    <property type="entry name" value="PDCD2_C"/>
    <property type="match status" value="1"/>
</dbReference>
<dbReference type="AlphaFoldDB" id="A0A8X7XG86"/>
<keyword evidence="1" id="KW-0479">Metal-binding</keyword>